<accession>A0A814D7K9</accession>
<dbReference type="OrthoDB" id="64736at2759"/>
<dbReference type="AlphaFoldDB" id="A0A814D7K9"/>
<dbReference type="PANTHER" id="PTHR12872">
    <property type="entry name" value="ALPHA-N-ACETYLGLUCOSAMINIDASE"/>
    <property type="match status" value="1"/>
</dbReference>
<dbReference type="InterPro" id="IPR024733">
    <property type="entry name" value="NAGLU_tim-barrel"/>
</dbReference>
<dbReference type="PANTHER" id="PTHR12872:SF1">
    <property type="entry name" value="ALPHA-N-ACETYLGLUCOSAMINIDASE"/>
    <property type="match status" value="1"/>
</dbReference>
<evidence type="ECO:0000259" key="1">
    <source>
        <dbReference type="Pfam" id="PF05089"/>
    </source>
</evidence>
<evidence type="ECO:0000259" key="2">
    <source>
        <dbReference type="Pfam" id="PF12972"/>
    </source>
</evidence>
<evidence type="ECO:0000313" key="3">
    <source>
        <dbReference type="EMBL" id="CAF0810752.1"/>
    </source>
</evidence>
<dbReference type="Pfam" id="PF12972">
    <property type="entry name" value="NAGLU_C"/>
    <property type="match status" value="1"/>
</dbReference>
<dbReference type="Proteomes" id="UP000682733">
    <property type="component" value="Unassembled WGS sequence"/>
</dbReference>
<name>A0A814D7K9_9BILA</name>
<evidence type="ECO:0000313" key="5">
    <source>
        <dbReference type="EMBL" id="CAF3594502.1"/>
    </source>
</evidence>
<evidence type="ECO:0000313" key="6">
    <source>
        <dbReference type="EMBL" id="CAF3726222.1"/>
    </source>
</evidence>
<dbReference type="Proteomes" id="UP000663829">
    <property type="component" value="Unassembled WGS sequence"/>
</dbReference>
<dbReference type="Proteomes" id="UP000677228">
    <property type="component" value="Unassembled WGS sequence"/>
</dbReference>
<proteinExistence type="predicted"/>
<evidence type="ECO:0008006" key="8">
    <source>
        <dbReference type="Google" id="ProtNLM"/>
    </source>
</evidence>
<dbReference type="Gene3D" id="1.20.120.670">
    <property type="entry name" value="N-acetyl-b-d-glucoasminidase"/>
    <property type="match status" value="1"/>
</dbReference>
<dbReference type="Pfam" id="PF05089">
    <property type="entry name" value="NAGLU"/>
    <property type="match status" value="2"/>
</dbReference>
<dbReference type="EMBL" id="CAJNOQ010002301">
    <property type="protein sequence ID" value="CAF0950539.1"/>
    <property type="molecule type" value="Genomic_DNA"/>
</dbReference>
<organism evidence="4 7">
    <name type="scientific">Didymodactylos carnosus</name>
    <dbReference type="NCBI Taxonomy" id="1234261"/>
    <lineage>
        <taxon>Eukaryota</taxon>
        <taxon>Metazoa</taxon>
        <taxon>Spiralia</taxon>
        <taxon>Gnathifera</taxon>
        <taxon>Rotifera</taxon>
        <taxon>Eurotatoria</taxon>
        <taxon>Bdelloidea</taxon>
        <taxon>Philodinida</taxon>
        <taxon>Philodinidae</taxon>
        <taxon>Didymodactylos</taxon>
    </lineage>
</organism>
<dbReference type="Proteomes" id="UP000681722">
    <property type="component" value="Unassembled WGS sequence"/>
</dbReference>
<dbReference type="InterPro" id="IPR024732">
    <property type="entry name" value="NAGLU_C"/>
</dbReference>
<feature type="domain" description="Alpha-N-acetylglucosaminidase tim-barrel" evidence="1">
    <location>
        <begin position="69"/>
        <end position="184"/>
    </location>
</feature>
<gene>
    <name evidence="4" type="ORF">GPM918_LOCUS11216</name>
    <name evidence="3" type="ORF">OVA965_LOCUS5134</name>
    <name evidence="6" type="ORF">SRO942_LOCUS11215</name>
    <name evidence="5" type="ORF">TMI583_LOCUS5128</name>
</gene>
<dbReference type="Gene3D" id="3.20.20.80">
    <property type="entry name" value="Glycosidases"/>
    <property type="match status" value="2"/>
</dbReference>
<feature type="non-terminal residue" evidence="4">
    <location>
        <position position="491"/>
    </location>
</feature>
<protein>
    <recommendedName>
        <fullName evidence="8">Alpha-N-acetylglucosaminidase</fullName>
    </recommendedName>
</protein>
<comment type="caution">
    <text evidence="4">The sequence shown here is derived from an EMBL/GenBank/DDBJ whole genome shotgun (WGS) entry which is preliminary data.</text>
</comment>
<dbReference type="InterPro" id="IPR007781">
    <property type="entry name" value="NAGLU"/>
</dbReference>
<keyword evidence="7" id="KW-1185">Reference proteome</keyword>
<dbReference type="EMBL" id="CAJOBA010001411">
    <property type="protein sequence ID" value="CAF3594502.1"/>
    <property type="molecule type" value="Genomic_DNA"/>
</dbReference>
<dbReference type="EMBL" id="CAJOBC010002300">
    <property type="protein sequence ID" value="CAF3726222.1"/>
    <property type="molecule type" value="Genomic_DNA"/>
</dbReference>
<feature type="domain" description="Alpha-N-acetylglucosaminidase C-terminal" evidence="2">
    <location>
        <begin position="194"/>
        <end position="445"/>
    </location>
</feature>
<evidence type="ECO:0000313" key="4">
    <source>
        <dbReference type="EMBL" id="CAF0950539.1"/>
    </source>
</evidence>
<sequence length="491" mass="57294">LFPAATFHNSANWAGFDCNDSCLPYLDPSDPLFIEIGSQLVQATINALNFTSHYYACDLFNEMTPPIRVMQAWLFLDGFWTTDRVQAFLSKVPLGNLILLDLYSEALPQYSRFNSFYGHPYIWNMLHDFGGNNEMFGTLRNVNTGPTAARNFSATLMIGIGITMEGINQNEVMYEFALEQSWRKQLNDEEIKDWLIEYVRRRYETSDPVPITTIVAWQLLETSVYNNNPHPSRPILVRRPALDMDEKIDFNVTSLLMAWSLMVDASSKLDSDLFRYDLVDLTKEVLRYYFTNVYFKLETAWKNSDLYEFGNQAAVMVDILNDTEILLASDRRFLLGNWIADAITFARNEEELQFYKFNAKLQVSIWGAKYTLGLYDYASKFWSGMMRDYYAPRWHVFLDTLARCLFEDQPLNVTYLNERIFLEAEFAFFTWQADYPTDTKGMQSTIQNVQCDSITIVQSLFKKYRQALSQLRFPDVSYSRDDQTYPHTYLN</sequence>
<evidence type="ECO:0000313" key="7">
    <source>
        <dbReference type="Proteomes" id="UP000663829"/>
    </source>
</evidence>
<feature type="domain" description="Alpha-N-acetylglucosaminidase tim-barrel" evidence="1">
    <location>
        <begin position="2"/>
        <end position="66"/>
    </location>
</feature>
<reference evidence="4" key="1">
    <citation type="submission" date="2021-02" db="EMBL/GenBank/DDBJ databases">
        <authorList>
            <person name="Nowell W R."/>
        </authorList>
    </citation>
    <scope>NUCLEOTIDE SEQUENCE</scope>
</reference>
<dbReference type="EMBL" id="CAJNOK010001412">
    <property type="protein sequence ID" value="CAF0810752.1"/>
    <property type="molecule type" value="Genomic_DNA"/>
</dbReference>